<feature type="domain" description="Thyroglobulin type-1" evidence="12">
    <location>
        <begin position="81"/>
        <end position="152"/>
    </location>
</feature>
<dbReference type="PROSITE" id="PS00484">
    <property type="entry name" value="THYROGLOBULIN_1_1"/>
    <property type="match status" value="2"/>
</dbReference>
<dbReference type="PROSITE" id="PS51465">
    <property type="entry name" value="KAZAL_2"/>
    <property type="match status" value="1"/>
</dbReference>
<evidence type="ECO:0000313" key="15">
    <source>
        <dbReference type="Proteomes" id="UP001160148"/>
    </source>
</evidence>
<feature type="compositionally biased region" description="Polar residues" evidence="9">
    <location>
        <begin position="543"/>
        <end position="554"/>
    </location>
</feature>
<dbReference type="InterPro" id="IPR018247">
    <property type="entry name" value="EF_Hand_1_Ca_BS"/>
</dbReference>
<gene>
    <name evidence="14" type="ORF">MEUPH1_LOCUS18285</name>
</gene>
<dbReference type="InterPro" id="IPR002350">
    <property type="entry name" value="Kazal_dom"/>
</dbReference>
<feature type="disulfide bond" evidence="8">
    <location>
        <begin position="132"/>
        <end position="152"/>
    </location>
</feature>
<keyword evidence="7" id="KW-0325">Glycoprotein</keyword>
<feature type="domain" description="Thyroglobulin type-1" evidence="12">
    <location>
        <begin position="359"/>
        <end position="425"/>
    </location>
</feature>
<evidence type="ECO:0008006" key="16">
    <source>
        <dbReference type="Google" id="ProtNLM"/>
    </source>
</evidence>
<evidence type="ECO:0000256" key="7">
    <source>
        <dbReference type="ARBA" id="ARBA00023180"/>
    </source>
</evidence>
<feature type="domain" description="Kazal-like" evidence="13">
    <location>
        <begin position="27"/>
        <end position="86"/>
    </location>
</feature>
<feature type="compositionally biased region" description="Low complexity" evidence="9">
    <location>
        <begin position="292"/>
        <end position="306"/>
    </location>
</feature>
<dbReference type="InterPro" id="IPR036857">
    <property type="entry name" value="Thyroglobulin_1_sf"/>
</dbReference>
<dbReference type="Pfam" id="PF00086">
    <property type="entry name" value="Thyroglobulin_1"/>
    <property type="match status" value="2"/>
</dbReference>
<evidence type="ECO:0000256" key="6">
    <source>
        <dbReference type="ARBA" id="ARBA00023157"/>
    </source>
</evidence>
<dbReference type="SMART" id="SM00280">
    <property type="entry name" value="KAZAL"/>
    <property type="match status" value="1"/>
</dbReference>
<dbReference type="PROSITE" id="PS51162">
    <property type="entry name" value="THYROGLOBULIN_1_2"/>
    <property type="match status" value="2"/>
</dbReference>
<keyword evidence="4" id="KW-0677">Repeat</keyword>
<dbReference type="GO" id="GO:0050840">
    <property type="term" value="F:extracellular matrix binding"/>
    <property type="evidence" value="ECO:0007669"/>
    <property type="project" value="TreeGrafter"/>
</dbReference>
<keyword evidence="5" id="KW-0106">Calcium</keyword>
<proteinExistence type="predicted"/>
<dbReference type="InterPro" id="IPR036058">
    <property type="entry name" value="Kazal_dom_sf"/>
</dbReference>
<comment type="subcellular location">
    <subcellularLocation>
        <location evidence="1">Secreted</location>
    </subcellularLocation>
</comment>
<evidence type="ECO:0000256" key="8">
    <source>
        <dbReference type="PROSITE-ProRule" id="PRU00500"/>
    </source>
</evidence>
<feature type="signal peptide" evidence="10">
    <location>
        <begin position="1"/>
        <end position="23"/>
    </location>
</feature>
<keyword evidence="6 8" id="KW-1015">Disulfide bond</keyword>
<evidence type="ECO:0000256" key="3">
    <source>
        <dbReference type="ARBA" id="ARBA00022729"/>
    </source>
</evidence>
<dbReference type="GO" id="GO:0005615">
    <property type="term" value="C:extracellular space"/>
    <property type="evidence" value="ECO:0007669"/>
    <property type="project" value="TreeGrafter"/>
</dbReference>
<reference evidence="14 15" key="1">
    <citation type="submission" date="2023-01" db="EMBL/GenBank/DDBJ databases">
        <authorList>
            <person name="Whitehead M."/>
        </authorList>
    </citation>
    <scope>NUCLEOTIDE SEQUENCE [LARGE SCALE GENOMIC DNA]</scope>
</reference>
<dbReference type="Pfam" id="PF07648">
    <property type="entry name" value="Kazal_2"/>
    <property type="match status" value="1"/>
</dbReference>
<evidence type="ECO:0000256" key="2">
    <source>
        <dbReference type="ARBA" id="ARBA00022525"/>
    </source>
</evidence>
<name>A0AAV0X4F8_9HEMI</name>
<feature type="disulfide bond" evidence="8">
    <location>
        <begin position="123"/>
        <end position="130"/>
    </location>
</feature>
<dbReference type="CDD" id="cd00104">
    <property type="entry name" value="KAZAL_FS"/>
    <property type="match status" value="1"/>
</dbReference>
<dbReference type="Proteomes" id="UP001160148">
    <property type="component" value="Unassembled WGS sequence"/>
</dbReference>
<evidence type="ECO:0000259" key="13">
    <source>
        <dbReference type="PROSITE" id="PS51465"/>
    </source>
</evidence>
<dbReference type="Pfam" id="PF10591">
    <property type="entry name" value="SPARC_Ca_bdg"/>
    <property type="match status" value="2"/>
</dbReference>
<dbReference type="InterPro" id="IPR019577">
    <property type="entry name" value="SPARC/Testican_Ca-bd-dom"/>
</dbReference>
<dbReference type="PROSITE" id="PS50222">
    <property type="entry name" value="EF_HAND_2"/>
    <property type="match status" value="1"/>
</dbReference>
<accession>A0AAV0X4F8</accession>
<evidence type="ECO:0000256" key="9">
    <source>
        <dbReference type="SAM" id="MobiDB-lite"/>
    </source>
</evidence>
<evidence type="ECO:0000256" key="5">
    <source>
        <dbReference type="ARBA" id="ARBA00022837"/>
    </source>
</evidence>
<dbReference type="PROSITE" id="PS00018">
    <property type="entry name" value="EF_HAND_1"/>
    <property type="match status" value="3"/>
</dbReference>
<dbReference type="InterPro" id="IPR000716">
    <property type="entry name" value="Thyroglobulin_1"/>
</dbReference>
<dbReference type="Gene3D" id="4.10.800.10">
    <property type="entry name" value="Thyroglobulin type-1"/>
    <property type="match status" value="2"/>
</dbReference>
<dbReference type="InterPro" id="IPR011992">
    <property type="entry name" value="EF-hand-dom_pair"/>
</dbReference>
<sequence length="571" mass="64918">MNFHSVAELLPWMLLLFSSTGFASPVPNKEFDCKGRVERCEKKKAATRRPVCGTDNISYPSRCALLRVRCFNDSLLRVKHRGRCKEKQPCWVDHTIKSGDPTRTPDSYMPRCKADGTYFRIQCHKKEGYCWCVTPAGKVVANTIVRGQKPQCDNGRGKWRRGSLKKGSNPRRECSKNDKAIFVNNLVRIFKTEYNRDQYAALLNGNRSLLDPITLDKRVSEWKFSALDIDKNGTLTKIEYRDLKRLVRKVVRPKRCSRTFIRTCDTDHNSVLSKIEWNNCLSIDETLGIKSSTTSTTTTSTTTTTTEIPPPDDYEDKDDSGIGLEEADPEDILQESVATLSGTLPGLMAEGDQEEEAEVNDCLTDRQEALDDPSTSSHKYIPECTVDGRYKHVQCYKSVGYCWCAQEDTGKPIPGTSVKDSNPKCDGIPLLSSPMKGCPEHKKHIFLKDLMDYLRHKHSKNNNASFANDYESIISDIFHSLDTNHNNVLERKEWKSFREEMSANNKLKRCGKKLPRHCDVNHDNKIGFTEWLNCLNVNHVQTQTQPNESNTTITAKRRGPNPLESYLKGDD</sequence>
<evidence type="ECO:0000313" key="14">
    <source>
        <dbReference type="EMBL" id="CAI6363319.1"/>
    </source>
</evidence>
<evidence type="ECO:0000256" key="10">
    <source>
        <dbReference type="SAM" id="SignalP"/>
    </source>
</evidence>
<dbReference type="AlphaFoldDB" id="A0AAV0X4F8"/>
<dbReference type="CDD" id="cd00191">
    <property type="entry name" value="TY"/>
    <property type="match status" value="2"/>
</dbReference>
<organism evidence="14 15">
    <name type="scientific">Macrosiphum euphorbiae</name>
    <name type="common">potato aphid</name>
    <dbReference type="NCBI Taxonomy" id="13131"/>
    <lineage>
        <taxon>Eukaryota</taxon>
        <taxon>Metazoa</taxon>
        <taxon>Ecdysozoa</taxon>
        <taxon>Arthropoda</taxon>
        <taxon>Hexapoda</taxon>
        <taxon>Insecta</taxon>
        <taxon>Pterygota</taxon>
        <taxon>Neoptera</taxon>
        <taxon>Paraneoptera</taxon>
        <taxon>Hemiptera</taxon>
        <taxon>Sternorrhyncha</taxon>
        <taxon>Aphidomorpha</taxon>
        <taxon>Aphidoidea</taxon>
        <taxon>Aphididae</taxon>
        <taxon>Macrosiphini</taxon>
        <taxon>Macrosiphum</taxon>
    </lineage>
</organism>
<dbReference type="PANTHER" id="PTHR12352:SF30">
    <property type="entry name" value="FI05255P"/>
    <property type="match status" value="1"/>
</dbReference>
<dbReference type="SMART" id="SM00211">
    <property type="entry name" value="TY"/>
    <property type="match status" value="2"/>
</dbReference>
<keyword evidence="3 10" id="KW-0732">Signal</keyword>
<feature type="chain" id="PRO_5043920088" description="SPARC-related modular calcium-binding protein 2" evidence="10">
    <location>
        <begin position="24"/>
        <end position="571"/>
    </location>
</feature>
<comment type="caution">
    <text evidence="14">The sequence shown here is derived from an EMBL/GenBank/DDBJ whole genome shotgun (WGS) entry which is preliminary data.</text>
</comment>
<dbReference type="GO" id="GO:0005604">
    <property type="term" value="C:basement membrane"/>
    <property type="evidence" value="ECO:0007669"/>
    <property type="project" value="TreeGrafter"/>
</dbReference>
<dbReference type="Gene3D" id="1.10.238.10">
    <property type="entry name" value="EF-hand"/>
    <property type="match status" value="2"/>
</dbReference>
<evidence type="ECO:0000256" key="1">
    <source>
        <dbReference type="ARBA" id="ARBA00004613"/>
    </source>
</evidence>
<dbReference type="InterPro" id="IPR051950">
    <property type="entry name" value="Dev_reg/Prot_inhib"/>
</dbReference>
<evidence type="ECO:0000259" key="11">
    <source>
        <dbReference type="PROSITE" id="PS50222"/>
    </source>
</evidence>
<dbReference type="SUPFAM" id="SSF47473">
    <property type="entry name" value="EF-hand"/>
    <property type="match status" value="2"/>
</dbReference>
<dbReference type="GO" id="GO:0008201">
    <property type="term" value="F:heparin binding"/>
    <property type="evidence" value="ECO:0007669"/>
    <property type="project" value="TreeGrafter"/>
</dbReference>
<keyword evidence="15" id="KW-1185">Reference proteome</keyword>
<dbReference type="SUPFAM" id="SSF100895">
    <property type="entry name" value="Kazal-type serine protease inhibitors"/>
    <property type="match status" value="1"/>
</dbReference>
<dbReference type="InterPro" id="IPR002048">
    <property type="entry name" value="EF_hand_dom"/>
</dbReference>
<feature type="region of interest" description="Disordered" evidence="9">
    <location>
        <begin position="152"/>
        <end position="171"/>
    </location>
</feature>
<feature type="region of interest" description="Disordered" evidence="9">
    <location>
        <begin position="292"/>
        <end position="322"/>
    </location>
</feature>
<feature type="domain" description="EF-hand" evidence="11">
    <location>
        <begin position="469"/>
        <end position="504"/>
    </location>
</feature>
<dbReference type="CDD" id="cd16234">
    <property type="entry name" value="EFh_SPARC_SMOC"/>
    <property type="match status" value="2"/>
</dbReference>
<evidence type="ECO:0000256" key="4">
    <source>
        <dbReference type="ARBA" id="ARBA00022737"/>
    </source>
</evidence>
<feature type="region of interest" description="Disordered" evidence="9">
    <location>
        <begin position="543"/>
        <end position="571"/>
    </location>
</feature>
<dbReference type="PANTHER" id="PTHR12352">
    <property type="entry name" value="SECRETED MODULAR CALCIUM-BINDING PROTEIN"/>
    <property type="match status" value="1"/>
</dbReference>
<dbReference type="SUPFAM" id="SSF57610">
    <property type="entry name" value="Thyroglobulin type-1 domain"/>
    <property type="match status" value="2"/>
</dbReference>
<dbReference type="GO" id="GO:0030198">
    <property type="term" value="P:extracellular matrix organization"/>
    <property type="evidence" value="ECO:0007669"/>
    <property type="project" value="TreeGrafter"/>
</dbReference>
<dbReference type="GO" id="GO:0005509">
    <property type="term" value="F:calcium ion binding"/>
    <property type="evidence" value="ECO:0007669"/>
    <property type="project" value="InterPro"/>
</dbReference>
<dbReference type="FunFam" id="4.10.800.10:FF:000004">
    <property type="entry name" value="SPARC-related modular calcium-binding protein 1"/>
    <property type="match status" value="1"/>
</dbReference>
<keyword evidence="2" id="KW-0964">Secreted</keyword>
<dbReference type="EMBL" id="CARXXK010000003">
    <property type="protein sequence ID" value="CAI6363319.1"/>
    <property type="molecule type" value="Genomic_DNA"/>
</dbReference>
<comment type="caution">
    <text evidence="8">Lacks conserved residue(s) required for the propagation of feature annotation.</text>
</comment>
<protein>
    <recommendedName>
        <fullName evidence="16">SPARC-related modular calcium-binding protein 2</fullName>
    </recommendedName>
</protein>
<dbReference type="Gene3D" id="3.30.60.30">
    <property type="match status" value="1"/>
</dbReference>
<feature type="disulfide bond" evidence="8">
    <location>
        <begin position="395"/>
        <end position="402"/>
    </location>
</feature>
<evidence type="ECO:0000259" key="12">
    <source>
        <dbReference type="PROSITE" id="PS51162"/>
    </source>
</evidence>